<accession>A0A840XX92</accession>
<keyword evidence="4" id="KW-0012">Acyltransferase</keyword>
<name>A0A840XX92_9PROT</name>
<dbReference type="InterPro" id="IPR001451">
    <property type="entry name" value="Hexapep"/>
</dbReference>
<dbReference type="GO" id="GO:0016746">
    <property type="term" value="F:acyltransferase activity"/>
    <property type="evidence" value="ECO:0007669"/>
    <property type="project" value="UniProtKB-KW"/>
</dbReference>
<keyword evidence="2 6" id="KW-0808">Transferase</keyword>
<comment type="caution">
    <text evidence="6">The sequence shown here is derived from an EMBL/GenBank/DDBJ whole genome shotgun (WGS) entry which is preliminary data.</text>
</comment>
<protein>
    <submittedName>
        <fullName evidence="6">Acetyltransferase-like isoleucine patch superfamily enzyme</fullName>
    </submittedName>
</protein>
<evidence type="ECO:0000256" key="5">
    <source>
        <dbReference type="SAM" id="MobiDB-lite"/>
    </source>
</evidence>
<reference evidence="6 7" key="1">
    <citation type="submission" date="2020-08" db="EMBL/GenBank/DDBJ databases">
        <title>Genomic Encyclopedia of Type Strains, Phase IV (KMG-IV): sequencing the most valuable type-strain genomes for metagenomic binning, comparative biology and taxonomic classification.</title>
        <authorList>
            <person name="Goeker M."/>
        </authorList>
    </citation>
    <scope>NUCLEOTIDE SEQUENCE [LARGE SCALE GENOMIC DNA]</scope>
    <source>
        <strain evidence="6 7">DSM 25622</strain>
    </source>
</reference>
<dbReference type="Pfam" id="PF00132">
    <property type="entry name" value="Hexapep"/>
    <property type="match status" value="1"/>
</dbReference>
<dbReference type="InterPro" id="IPR011004">
    <property type="entry name" value="Trimer_LpxA-like_sf"/>
</dbReference>
<sequence>MLHASRIRGTQTDPLQVMRGGRGLGKSLFHAAAASEARRPPGTPLREQGGVAGLAPSTHPGMLPLAGTGAQCYHLNCIRADGIRFVTTINIKMPPGRLEQLAATGFKLPAVSNASISEHSTFEAPLFISGSAIYGSRLNFGAFNSVAGARFGNTTMGRYCSIGEQVAIGQHEHPVDWLTSSRISHVPDMHKWNQILSRDHPERMKFRRTPFTSSNPVTVLGNDVWIGYGAYIRAGVKIGNGAIIAARAVVTKDVAPYSIVGGSPARLIRMRFPDSTIELLERVRWWQYCVLDVQADLSDPYAAAQIIAEAADAGTLKPYQGQVMTAEQLAEASPE</sequence>
<organism evidence="6 7">
    <name type="scientific">Muricoccus pecuniae</name>
    <dbReference type="NCBI Taxonomy" id="693023"/>
    <lineage>
        <taxon>Bacteria</taxon>
        <taxon>Pseudomonadati</taxon>
        <taxon>Pseudomonadota</taxon>
        <taxon>Alphaproteobacteria</taxon>
        <taxon>Acetobacterales</taxon>
        <taxon>Roseomonadaceae</taxon>
        <taxon>Muricoccus</taxon>
    </lineage>
</organism>
<dbReference type="Proteomes" id="UP000580654">
    <property type="component" value="Unassembled WGS sequence"/>
</dbReference>
<proteinExistence type="inferred from homology"/>
<evidence type="ECO:0000256" key="2">
    <source>
        <dbReference type="ARBA" id="ARBA00022679"/>
    </source>
</evidence>
<evidence type="ECO:0000313" key="6">
    <source>
        <dbReference type="EMBL" id="MBB5692506.1"/>
    </source>
</evidence>
<keyword evidence="7" id="KW-1185">Reference proteome</keyword>
<evidence type="ECO:0000256" key="3">
    <source>
        <dbReference type="ARBA" id="ARBA00022737"/>
    </source>
</evidence>
<gene>
    <name evidence="6" type="ORF">FHS87_000521</name>
</gene>
<evidence type="ECO:0000256" key="4">
    <source>
        <dbReference type="ARBA" id="ARBA00023315"/>
    </source>
</evidence>
<dbReference type="InterPro" id="IPR050179">
    <property type="entry name" value="Trans_hexapeptide_repeat"/>
</dbReference>
<feature type="region of interest" description="Disordered" evidence="5">
    <location>
        <begin position="32"/>
        <end position="56"/>
    </location>
</feature>
<dbReference type="PROSITE" id="PS00101">
    <property type="entry name" value="HEXAPEP_TRANSFERASES"/>
    <property type="match status" value="1"/>
</dbReference>
<dbReference type="InterPro" id="IPR018357">
    <property type="entry name" value="Hexapep_transf_CS"/>
</dbReference>
<evidence type="ECO:0000313" key="7">
    <source>
        <dbReference type="Proteomes" id="UP000580654"/>
    </source>
</evidence>
<dbReference type="EMBL" id="JACIJD010000002">
    <property type="protein sequence ID" value="MBB5692506.1"/>
    <property type="molecule type" value="Genomic_DNA"/>
</dbReference>
<comment type="similarity">
    <text evidence="1">Belongs to the transferase hexapeptide repeat family.</text>
</comment>
<dbReference type="SUPFAM" id="SSF51161">
    <property type="entry name" value="Trimeric LpxA-like enzymes"/>
    <property type="match status" value="1"/>
</dbReference>
<dbReference type="PANTHER" id="PTHR43300">
    <property type="entry name" value="ACETYLTRANSFERASE"/>
    <property type="match status" value="1"/>
</dbReference>
<dbReference type="AlphaFoldDB" id="A0A840XX92"/>
<feature type="region of interest" description="Disordered" evidence="5">
    <location>
        <begin position="1"/>
        <end position="20"/>
    </location>
</feature>
<keyword evidence="3" id="KW-0677">Repeat</keyword>
<evidence type="ECO:0000256" key="1">
    <source>
        <dbReference type="ARBA" id="ARBA00007274"/>
    </source>
</evidence>
<dbReference type="Gene3D" id="2.160.10.10">
    <property type="entry name" value="Hexapeptide repeat proteins"/>
    <property type="match status" value="1"/>
</dbReference>
<dbReference type="CDD" id="cd03349">
    <property type="entry name" value="LbH_XAT"/>
    <property type="match status" value="1"/>
</dbReference>
<dbReference type="PANTHER" id="PTHR43300:SF11">
    <property type="entry name" value="ACETYLTRANSFERASE RV3034C-RELATED"/>
    <property type="match status" value="1"/>
</dbReference>